<dbReference type="SUPFAM" id="SSF50475">
    <property type="entry name" value="FMN-binding split barrel"/>
    <property type="match status" value="1"/>
</dbReference>
<dbReference type="InterPro" id="IPR012349">
    <property type="entry name" value="Split_barrel_FMN-bd"/>
</dbReference>
<dbReference type="AlphaFoldDB" id="A0A7X2T1T1"/>
<dbReference type="Proteomes" id="UP000460287">
    <property type="component" value="Unassembled WGS sequence"/>
</dbReference>
<evidence type="ECO:0000313" key="2">
    <source>
        <dbReference type="Proteomes" id="UP000460287"/>
    </source>
</evidence>
<keyword evidence="2" id="KW-1185">Reference proteome</keyword>
<dbReference type="EMBL" id="VULX01000018">
    <property type="protein sequence ID" value="MSR91937.1"/>
    <property type="molecule type" value="Genomic_DNA"/>
</dbReference>
<name>A0A7X2T1T1_9CLOT</name>
<accession>A0A7X2T1T1</accession>
<proteinExistence type="predicted"/>
<evidence type="ECO:0000313" key="1">
    <source>
        <dbReference type="EMBL" id="MSR91937.1"/>
    </source>
</evidence>
<comment type="caution">
    <text evidence="1">The sequence shown here is derived from an EMBL/GenBank/DDBJ whole genome shotgun (WGS) entry which is preliminary data.</text>
</comment>
<organism evidence="1 2">
    <name type="scientific">Inconstantimicrobium porci</name>
    <dbReference type="NCBI Taxonomy" id="2652291"/>
    <lineage>
        <taxon>Bacteria</taxon>
        <taxon>Bacillati</taxon>
        <taxon>Bacillota</taxon>
        <taxon>Clostridia</taxon>
        <taxon>Eubacteriales</taxon>
        <taxon>Clostridiaceae</taxon>
        <taxon>Inconstantimicrobium</taxon>
    </lineage>
</organism>
<dbReference type="Gene3D" id="2.30.110.10">
    <property type="entry name" value="Electron Transport, Fmn-binding Protein, Chain A"/>
    <property type="match status" value="1"/>
</dbReference>
<sequence length="79" mass="9506">MCITLPFINEQFSKYQFQSPQEFKYHLSEGILYFYFSTNTSSNKVKFFKQNPKASIYFMDKRFFRGVSLNFTLSSNHFI</sequence>
<protein>
    <submittedName>
        <fullName evidence="1">Pyridoxamine 5'-phosphate oxidase family protein</fullName>
    </submittedName>
</protein>
<reference evidence="1 2" key="1">
    <citation type="submission" date="2019-08" db="EMBL/GenBank/DDBJ databases">
        <title>In-depth cultivation of the pig gut microbiome towards novel bacterial diversity and tailored functional studies.</title>
        <authorList>
            <person name="Wylensek D."/>
            <person name="Hitch T.C.A."/>
            <person name="Clavel T."/>
        </authorList>
    </citation>
    <scope>NUCLEOTIDE SEQUENCE [LARGE SCALE GENOMIC DNA]</scope>
    <source>
        <strain evidence="1 2">WCA-383-APC-5B</strain>
    </source>
</reference>
<gene>
    <name evidence="1" type="ORF">FYJ33_11130</name>
</gene>